<evidence type="ECO:0000313" key="5">
    <source>
        <dbReference type="EMBL" id="GGZ78224.1"/>
    </source>
</evidence>
<reference evidence="5" key="2">
    <citation type="submission" date="2020-09" db="EMBL/GenBank/DDBJ databases">
        <authorList>
            <person name="Sun Q."/>
            <person name="Kim S."/>
        </authorList>
    </citation>
    <scope>NUCLEOTIDE SEQUENCE</scope>
    <source>
        <strain evidence="5">KCTC 32337</strain>
    </source>
</reference>
<dbReference type="GO" id="GO:0005886">
    <property type="term" value="C:plasma membrane"/>
    <property type="evidence" value="ECO:0007669"/>
    <property type="project" value="TreeGrafter"/>
</dbReference>
<gene>
    <name evidence="5" type="primary">pilB2</name>
    <name evidence="5" type="ORF">GCM10011274_40480</name>
</gene>
<reference evidence="5" key="1">
    <citation type="journal article" date="2014" name="Int. J. Syst. Evol. Microbiol.">
        <title>Complete genome sequence of Corynebacterium casei LMG S-19264T (=DSM 44701T), isolated from a smear-ripened cheese.</title>
        <authorList>
            <consortium name="US DOE Joint Genome Institute (JGI-PGF)"/>
            <person name="Walter F."/>
            <person name="Albersmeier A."/>
            <person name="Kalinowski J."/>
            <person name="Ruckert C."/>
        </authorList>
    </citation>
    <scope>NUCLEOTIDE SEQUENCE</scope>
    <source>
        <strain evidence="5">KCTC 32337</strain>
    </source>
</reference>
<evidence type="ECO:0000256" key="1">
    <source>
        <dbReference type="ARBA" id="ARBA00006611"/>
    </source>
</evidence>
<dbReference type="InterPro" id="IPR027417">
    <property type="entry name" value="P-loop_NTPase"/>
</dbReference>
<comment type="caution">
    <text evidence="5">The sequence shown here is derived from an EMBL/GenBank/DDBJ whole genome shotgun (WGS) entry which is preliminary data.</text>
</comment>
<keyword evidence="3" id="KW-0067">ATP-binding</keyword>
<keyword evidence="2" id="KW-0547">Nucleotide-binding</keyword>
<proteinExistence type="inferred from homology"/>
<dbReference type="InterPro" id="IPR001482">
    <property type="entry name" value="T2SS/T4SS_dom"/>
</dbReference>
<accession>A0A8H9IF75</accession>
<name>A0A8H9IF75_9ALTE</name>
<dbReference type="Proteomes" id="UP000622604">
    <property type="component" value="Unassembled WGS sequence"/>
</dbReference>
<evidence type="ECO:0000259" key="4">
    <source>
        <dbReference type="Pfam" id="PF00437"/>
    </source>
</evidence>
<dbReference type="EMBL" id="BMZC01000014">
    <property type="protein sequence ID" value="GGZ78224.1"/>
    <property type="molecule type" value="Genomic_DNA"/>
</dbReference>
<dbReference type="GO" id="GO:0005524">
    <property type="term" value="F:ATP binding"/>
    <property type="evidence" value="ECO:0007669"/>
    <property type="project" value="UniProtKB-KW"/>
</dbReference>
<evidence type="ECO:0000256" key="3">
    <source>
        <dbReference type="ARBA" id="ARBA00022840"/>
    </source>
</evidence>
<dbReference type="Pfam" id="PF00437">
    <property type="entry name" value="T2SSE"/>
    <property type="match status" value="1"/>
</dbReference>
<dbReference type="PANTHER" id="PTHR30258">
    <property type="entry name" value="TYPE II SECRETION SYSTEM PROTEIN GSPE-RELATED"/>
    <property type="match status" value="1"/>
</dbReference>
<sequence length="562" mass="62770">MKEALSTKSSPIETIDNHPFSFRKDALLNIKDINAKGLSPFIPMVARCNNLLGSGVKSDELVNFVIVMETKEFGKYLILTTYQTYEQGRRELRNLESALNSSYKAKSVEIVMAEADAISHFISLGMKKKSENDEQAEFDSLQKSDAKLRFISIVEQAVSNGAADMDFKVGNGVGTYAFKIDGKMTNRYNLPEEQVRAMMGAIIQTETENITGSIQDQQIIAKTTKLTIEPNIDGRRVRQEVRLRGLKAYSNGGFTYSFRIIQTRIQDSRTIDTLGYLPEQSNFLKWLATQPNGIILIVGPTGHGKTVTLKTLYEEMPAHWKLIVIEDPVEYIINHPQVTQEDVVAEYGLTAQAYQKASLRQFPDVIGISEIRDSETAKDVINSALSGHLMVSTLHAHDTLSAIERLVHLGVDYSTQAQRGLFKALISQRLLPKLCSCATKGAPDSFWGDKYRIHRAGGCGECNYTGYIGRQAVAEILVFDRAVCSYIRSNRANELEEYLRSIGWVSMRDVGIRMVKAGYVSPDDLLTTLGDPSESFEASWDYVQGKFLGKDEISSLLEKEMS</sequence>
<protein>
    <submittedName>
        <fullName evidence="5">Type IV-A pilus assembly ATPase PilB</fullName>
    </submittedName>
</protein>
<dbReference type="Gene3D" id="3.30.450.90">
    <property type="match status" value="1"/>
</dbReference>
<dbReference type="AlphaFoldDB" id="A0A8H9IF75"/>
<organism evidence="5 6">
    <name type="scientific">Paraglaciecola chathamensis</name>
    <dbReference type="NCBI Taxonomy" id="368405"/>
    <lineage>
        <taxon>Bacteria</taxon>
        <taxon>Pseudomonadati</taxon>
        <taxon>Pseudomonadota</taxon>
        <taxon>Gammaproteobacteria</taxon>
        <taxon>Alteromonadales</taxon>
        <taxon>Alteromonadaceae</taxon>
        <taxon>Paraglaciecola</taxon>
    </lineage>
</organism>
<dbReference type="SUPFAM" id="SSF52540">
    <property type="entry name" value="P-loop containing nucleoside triphosphate hydrolases"/>
    <property type="match status" value="1"/>
</dbReference>
<feature type="domain" description="Bacterial type II secretion system protein E" evidence="4">
    <location>
        <begin position="153"/>
        <end position="522"/>
    </location>
</feature>
<dbReference type="Gene3D" id="3.40.50.300">
    <property type="entry name" value="P-loop containing nucleotide triphosphate hydrolases"/>
    <property type="match status" value="1"/>
</dbReference>
<dbReference type="RefSeq" id="WP_013755349.1">
    <property type="nucleotide sequence ID" value="NZ_BMZC01000014.1"/>
</dbReference>
<dbReference type="GO" id="GO:0016887">
    <property type="term" value="F:ATP hydrolysis activity"/>
    <property type="evidence" value="ECO:0007669"/>
    <property type="project" value="TreeGrafter"/>
</dbReference>
<dbReference type="PANTHER" id="PTHR30258:SF2">
    <property type="entry name" value="COMG OPERON PROTEIN 1"/>
    <property type="match status" value="1"/>
</dbReference>
<evidence type="ECO:0000313" key="6">
    <source>
        <dbReference type="Proteomes" id="UP000622604"/>
    </source>
</evidence>
<comment type="similarity">
    <text evidence="1">Belongs to the GSP E family.</text>
</comment>
<evidence type="ECO:0000256" key="2">
    <source>
        <dbReference type="ARBA" id="ARBA00022741"/>
    </source>
</evidence>